<evidence type="ECO:0000313" key="9">
    <source>
        <dbReference type="EMBL" id="ADP80353.1"/>
    </source>
</evidence>
<keyword evidence="3" id="KW-0479">Metal-binding</keyword>
<dbReference type="Proteomes" id="UP000002484">
    <property type="component" value="Chromosome"/>
</dbReference>
<name>E3J070_PSEI1</name>
<evidence type="ECO:0000256" key="5">
    <source>
        <dbReference type="ARBA" id="ARBA00037900"/>
    </source>
</evidence>
<evidence type="ECO:0000256" key="1">
    <source>
        <dbReference type="ARBA" id="ARBA00006336"/>
    </source>
</evidence>
<dbReference type="PANTHER" id="PTHR11080">
    <property type="entry name" value="PYRAZINAMIDASE/NICOTINAMIDASE"/>
    <property type="match status" value="1"/>
</dbReference>
<feature type="domain" description="Isochorismatase-like" evidence="8">
    <location>
        <begin position="16"/>
        <end position="180"/>
    </location>
</feature>
<dbReference type="KEGG" id="fri:FraEuI1c_2314"/>
<protein>
    <recommendedName>
        <fullName evidence="6">nicotinamidase</fullName>
        <ecNumber evidence="6">3.5.1.19</ecNumber>
    </recommendedName>
    <alternativeName>
        <fullName evidence="7">Nicotinamide deamidase</fullName>
    </alternativeName>
</protein>
<dbReference type="SUPFAM" id="SSF52499">
    <property type="entry name" value="Isochorismatase-like hydrolases"/>
    <property type="match status" value="1"/>
</dbReference>
<keyword evidence="10" id="KW-1185">Reference proteome</keyword>
<keyword evidence="2" id="KW-0662">Pyridine nucleotide biosynthesis</keyword>
<proteinExistence type="inferred from homology"/>
<dbReference type="AlphaFoldDB" id="E3J070"/>
<evidence type="ECO:0000259" key="8">
    <source>
        <dbReference type="Pfam" id="PF00857"/>
    </source>
</evidence>
<evidence type="ECO:0000313" key="10">
    <source>
        <dbReference type="Proteomes" id="UP000002484"/>
    </source>
</evidence>
<dbReference type="GO" id="GO:0019363">
    <property type="term" value="P:pyridine nucleotide biosynthetic process"/>
    <property type="evidence" value="ECO:0007669"/>
    <property type="project" value="UniProtKB-KW"/>
</dbReference>
<dbReference type="FunCoup" id="E3J070">
    <property type="interactions" value="270"/>
</dbReference>
<reference evidence="9 10" key="1">
    <citation type="submission" date="2010-10" db="EMBL/GenBank/DDBJ databases">
        <title>Complete sequence of Frankia sp. EuI1c.</title>
        <authorList>
            <consortium name="US DOE Joint Genome Institute"/>
            <person name="Lucas S."/>
            <person name="Copeland A."/>
            <person name="Lapidus A."/>
            <person name="Cheng J.-F."/>
            <person name="Bruce D."/>
            <person name="Goodwin L."/>
            <person name="Pitluck S."/>
            <person name="Chertkov O."/>
            <person name="Detter J.C."/>
            <person name="Han C."/>
            <person name="Tapia R."/>
            <person name="Land M."/>
            <person name="Hauser L."/>
            <person name="Jeffries C."/>
            <person name="Kyrpides N."/>
            <person name="Ivanova N."/>
            <person name="Mikhailova N."/>
            <person name="Beauchemin N."/>
            <person name="Sen A."/>
            <person name="Sur S.A."/>
            <person name="Gtari M."/>
            <person name="Wall L."/>
            <person name="Tisa L."/>
            <person name="Woyke T."/>
        </authorList>
    </citation>
    <scope>NUCLEOTIDE SEQUENCE [LARGE SCALE GENOMIC DNA]</scope>
    <source>
        <strain evidence="10">DSM 45817 / CECT 9037 / EuI1c</strain>
    </source>
</reference>
<dbReference type="Gene3D" id="3.40.50.850">
    <property type="entry name" value="Isochorismatase-like"/>
    <property type="match status" value="1"/>
</dbReference>
<dbReference type="EC" id="3.5.1.19" evidence="6"/>
<evidence type="ECO:0000256" key="3">
    <source>
        <dbReference type="ARBA" id="ARBA00022723"/>
    </source>
</evidence>
<dbReference type="GO" id="GO:0008936">
    <property type="term" value="F:nicotinamidase activity"/>
    <property type="evidence" value="ECO:0007669"/>
    <property type="project" value="UniProtKB-EC"/>
</dbReference>
<dbReference type="InterPro" id="IPR000868">
    <property type="entry name" value="Isochorismatase-like_dom"/>
</dbReference>
<evidence type="ECO:0000256" key="4">
    <source>
        <dbReference type="ARBA" id="ARBA00022801"/>
    </source>
</evidence>
<keyword evidence="4 9" id="KW-0378">Hydrolase</keyword>
<comment type="similarity">
    <text evidence="1">Belongs to the isochorismatase family.</text>
</comment>
<dbReference type="InterPro" id="IPR036380">
    <property type="entry name" value="Isochorismatase-like_sf"/>
</dbReference>
<dbReference type="OrthoDB" id="9791276at2"/>
<evidence type="ECO:0000256" key="2">
    <source>
        <dbReference type="ARBA" id="ARBA00022642"/>
    </source>
</evidence>
<sequence>MVTAEPVDQRYGPGVALLVIDLQNDFATPGGSLYVGGGEEIVDAVNAQVTAAVAAGSPVFWTQDWHPEVTPHFVTSGGVWPPHCVAGTPGADFHPDARVTGEVIRKGVDGADGYSGFSTRDPGSGARTSTVLGDRLAAAGVHAVVVIGLAGDYCVKETALDGRRLGLDVVVPLGLTRFVNLQPGDDAAAVAELRAAGVRVEPVAADA</sequence>
<gene>
    <name evidence="9" type="ordered locus">FraEuI1c_2314</name>
</gene>
<evidence type="ECO:0000256" key="6">
    <source>
        <dbReference type="ARBA" id="ARBA00039017"/>
    </source>
</evidence>
<dbReference type="InterPro" id="IPR052347">
    <property type="entry name" value="Isochorismatase_Nicotinamidase"/>
</dbReference>
<evidence type="ECO:0000256" key="7">
    <source>
        <dbReference type="ARBA" id="ARBA00043224"/>
    </source>
</evidence>
<dbReference type="eggNOG" id="COG1335">
    <property type="taxonomic scope" value="Bacteria"/>
</dbReference>
<comment type="pathway">
    <text evidence="5">Cofactor biosynthesis; nicotinate biosynthesis; nicotinate from nicotinamide: step 1/1.</text>
</comment>
<dbReference type="HOGENOM" id="CLU_068979_13_1_11"/>
<dbReference type="Pfam" id="PF00857">
    <property type="entry name" value="Isochorismatase"/>
    <property type="match status" value="1"/>
</dbReference>
<accession>E3J070</accession>
<organism evidence="9 10">
    <name type="scientific">Pseudofrankia inefficax (strain DSM 45817 / CECT 9037 / DDB 130130 / EuI1c)</name>
    <name type="common">Frankia inefficax</name>
    <dbReference type="NCBI Taxonomy" id="298654"/>
    <lineage>
        <taxon>Bacteria</taxon>
        <taxon>Bacillati</taxon>
        <taxon>Actinomycetota</taxon>
        <taxon>Actinomycetes</taxon>
        <taxon>Frankiales</taxon>
        <taxon>Frankiaceae</taxon>
        <taxon>Pseudofrankia</taxon>
    </lineage>
</organism>
<dbReference type="STRING" id="298654.FraEuI1c_2314"/>
<dbReference type="GO" id="GO:0046872">
    <property type="term" value="F:metal ion binding"/>
    <property type="evidence" value="ECO:0007669"/>
    <property type="project" value="UniProtKB-KW"/>
</dbReference>
<dbReference type="EMBL" id="CP002299">
    <property type="protein sequence ID" value="ADP80353.1"/>
    <property type="molecule type" value="Genomic_DNA"/>
</dbReference>
<dbReference type="PANTHER" id="PTHR11080:SF2">
    <property type="entry name" value="LD05707P"/>
    <property type="match status" value="1"/>
</dbReference>
<dbReference type="InParanoid" id="E3J070"/>
<dbReference type="RefSeq" id="WP_013423472.1">
    <property type="nucleotide sequence ID" value="NC_014666.1"/>
</dbReference>